<dbReference type="Gene3D" id="3.60.21.10">
    <property type="match status" value="1"/>
</dbReference>
<dbReference type="GO" id="GO:0110154">
    <property type="term" value="P:RNA decapping"/>
    <property type="evidence" value="ECO:0007669"/>
    <property type="project" value="TreeGrafter"/>
</dbReference>
<dbReference type="CDD" id="cd00144">
    <property type="entry name" value="MPP_PPP_family"/>
    <property type="match status" value="1"/>
</dbReference>
<organism evidence="2 3">
    <name type="scientific">Mesorhizobium denitrificans</name>
    <dbReference type="NCBI Taxonomy" id="2294114"/>
    <lineage>
        <taxon>Bacteria</taxon>
        <taxon>Pseudomonadati</taxon>
        <taxon>Pseudomonadota</taxon>
        <taxon>Alphaproteobacteria</taxon>
        <taxon>Hyphomicrobiales</taxon>
        <taxon>Phyllobacteriaceae</taxon>
        <taxon>Mesorhizobium</taxon>
    </lineage>
</organism>
<sequence length="256" mass="28540">MSVKGVSYSEAAAPAGVRLYAIGDVHGRADLLQAMLARIEAELAIDRPADWRIILLGDYVDRGMDSRGVIDELLNRQRRDEHFIMLAGNHDTGFLGFLEKPDPKGLFMQFGGIQTAQSYGVTLKRPYRHGIEEGDRGFLETSAQLQQAVPPEHIEFLRTLPRGCLAGDFFFCHAGVRPGVPLDKQDPEDLIWIRNDFLLYAELHPKVIVHGHTPVGQPDIRDNRVNIDTHAYETGILTALVVDGTQKRFLTIGNGF</sequence>
<dbReference type="InterPro" id="IPR004843">
    <property type="entry name" value="Calcineurin-like_PHP"/>
</dbReference>
<dbReference type="RefSeq" id="WP_116624302.1">
    <property type="nucleotide sequence ID" value="NZ_QURN01000009.1"/>
</dbReference>
<keyword evidence="3" id="KW-1185">Reference proteome</keyword>
<feature type="domain" description="Calcineurin-like phosphoesterase" evidence="1">
    <location>
        <begin position="18"/>
        <end position="221"/>
    </location>
</feature>
<dbReference type="GO" id="GO:0005737">
    <property type="term" value="C:cytoplasm"/>
    <property type="evidence" value="ECO:0007669"/>
    <property type="project" value="TreeGrafter"/>
</dbReference>
<gene>
    <name evidence="2" type="ORF">DY251_12770</name>
</gene>
<dbReference type="InterPro" id="IPR050126">
    <property type="entry name" value="Ap4A_hydrolase"/>
</dbReference>
<reference evidence="3" key="1">
    <citation type="submission" date="2018-08" db="EMBL/GenBank/DDBJ databases">
        <authorList>
            <person name="Im W.T."/>
        </authorList>
    </citation>
    <scope>NUCLEOTIDE SEQUENCE [LARGE SCALE GENOMIC DNA]</scope>
    <source>
        <strain evidence="3">LA-28</strain>
    </source>
</reference>
<dbReference type="GO" id="GO:0016791">
    <property type="term" value="F:phosphatase activity"/>
    <property type="evidence" value="ECO:0007669"/>
    <property type="project" value="TreeGrafter"/>
</dbReference>
<protein>
    <submittedName>
        <fullName evidence="2">Serine/threonine protein phosphatase</fullName>
    </submittedName>
</protein>
<dbReference type="SUPFAM" id="SSF56300">
    <property type="entry name" value="Metallo-dependent phosphatases"/>
    <property type="match status" value="1"/>
</dbReference>
<dbReference type="PANTHER" id="PTHR42850:SF4">
    <property type="entry name" value="ZINC-DEPENDENT ENDOPOLYPHOSPHATASE"/>
    <property type="match status" value="1"/>
</dbReference>
<proteinExistence type="predicted"/>
<comment type="caution">
    <text evidence="2">The sequence shown here is derived from an EMBL/GenBank/DDBJ whole genome shotgun (WGS) entry which is preliminary data.</text>
</comment>
<dbReference type="Pfam" id="PF00149">
    <property type="entry name" value="Metallophos"/>
    <property type="match status" value="1"/>
</dbReference>
<evidence type="ECO:0000259" key="1">
    <source>
        <dbReference type="Pfam" id="PF00149"/>
    </source>
</evidence>
<dbReference type="PANTHER" id="PTHR42850">
    <property type="entry name" value="METALLOPHOSPHOESTERASE"/>
    <property type="match status" value="1"/>
</dbReference>
<dbReference type="EMBL" id="QURN01000009">
    <property type="protein sequence ID" value="RFC67049.1"/>
    <property type="molecule type" value="Genomic_DNA"/>
</dbReference>
<name>A0A371XCT4_9HYPH</name>
<dbReference type="InterPro" id="IPR029052">
    <property type="entry name" value="Metallo-depent_PP-like"/>
</dbReference>
<evidence type="ECO:0000313" key="2">
    <source>
        <dbReference type="EMBL" id="RFC67049.1"/>
    </source>
</evidence>
<evidence type="ECO:0000313" key="3">
    <source>
        <dbReference type="Proteomes" id="UP000262379"/>
    </source>
</evidence>
<dbReference type="GO" id="GO:0008803">
    <property type="term" value="F:bis(5'-nucleosyl)-tetraphosphatase (symmetrical) activity"/>
    <property type="evidence" value="ECO:0007669"/>
    <property type="project" value="TreeGrafter"/>
</dbReference>
<dbReference type="Proteomes" id="UP000262379">
    <property type="component" value="Unassembled WGS sequence"/>
</dbReference>
<accession>A0A371XCT4</accession>
<dbReference type="AlphaFoldDB" id="A0A371XCT4"/>